<feature type="compositionally biased region" description="Polar residues" evidence="1">
    <location>
        <begin position="161"/>
        <end position="179"/>
    </location>
</feature>
<accession>A0A6A6UDU1</accession>
<evidence type="ECO:0000256" key="1">
    <source>
        <dbReference type="SAM" id="MobiDB-lite"/>
    </source>
</evidence>
<dbReference type="AlphaFoldDB" id="A0A6A6UDU1"/>
<reference evidence="2" key="1">
    <citation type="journal article" date="2020" name="Stud. Mycol.">
        <title>101 Dothideomycetes genomes: a test case for predicting lifestyles and emergence of pathogens.</title>
        <authorList>
            <person name="Haridas S."/>
            <person name="Albert R."/>
            <person name="Binder M."/>
            <person name="Bloem J."/>
            <person name="Labutti K."/>
            <person name="Salamov A."/>
            <person name="Andreopoulos B."/>
            <person name="Baker S."/>
            <person name="Barry K."/>
            <person name="Bills G."/>
            <person name="Bluhm B."/>
            <person name="Cannon C."/>
            <person name="Castanera R."/>
            <person name="Culley D."/>
            <person name="Daum C."/>
            <person name="Ezra D."/>
            <person name="Gonzalez J."/>
            <person name="Henrissat B."/>
            <person name="Kuo A."/>
            <person name="Liang C."/>
            <person name="Lipzen A."/>
            <person name="Lutzoni F."/>
            <person name="Magnuson J."/>
            <person name="Mondo S."/>
            <person name="Nolan M."/>
            <person name="Ohm R."/>
            <person name="Pangilinan J."/>
            <person name="Park H.-J."/>
            <person name="Ramirez L."/>
            <person name="Alfaro M."/>
            <person name="Sun H."/>
            <person name="Tritt A."/>
            <person name="Yoshinaga Y."/>
            <person name="Zwiers L.-H."/>
            <person name="Turgeon B."/>
            <person name="Goodwin S."/>
            <person name="Spatafora J."/>
            <person name="Crous P."/>
            <person name="Grigoriev I."/>
        </authorList>
    </citation>
    <scope>NUCLEOTIDE SEQUENCE</scope>
    <source>
        <strain evidence="2">CBS 115976</strain>
    </source>
</reference>
<keyword evidence="3" id="KW-1185">Reference proteome</keyword>
<gene>
    <name evidence="2" type="ORF">BT63DRAFT_239438</name>
</gene>
<dbReference type="Proteomes" id="UP000799302">
    <property type="component" value="Unassembled WGS sequence"/>
</dbReference>
<proteinExistence type="predicted"/>
<evidence type="ECO:0000313" key="3">
    <source>
        <dbReference type="Proteomes" id="UP000799302"/>
    </source>
</evidence>
<name>A0A6A6UDU1_9PEZI</name>
<evidence type="ECO:0000313" key="2">
    <source>
        <dbReference type="EMBL" id="KAF2670489.1"/>
    </source>
</evidence>
<organism evidence="2 3">
    <name type="scientific">Microthyrium microscopicum</name>
    <dbReference type="NCBI Taxonomy" id="703497"/>
    <lineage>
        <taxon>Eukaryota</taxon>
        <taxon>Fungi</taxon>
        <taxon>Dikarya</taxon>
        <taxon>Ascomycota</taxon>
        <taxon>Pezizomycotina</taxon>
        <taxon>Dothideomycetes</taxon>
        <taxon>Dothideomycetes incertae sedis</taxon>
        <taxon>Microthyriales</taxon>
        <taxon>Microthyriaceae</taxon>
        <taxon>Microthyrium</taxon>
    </lineage>
</organism>
<dbReference type="EMBL" id="MU004234">
    <property type="protein sequence ID" value="KAF2670489.1"/>
    <property type="molecule type" value="Genomic_DNA"/>
</dbReference>
<sequence length="179" mass="19866">MPLCSACSSIPFSSLPPFPSWLPYAHIPSAIEKDLVPFLQNPHPEPINLQRPLGLPHHQSPDLLRQSAQTCGLCSLILAGYNRVLEARERHVADEVGRFYDEAGGPDGRFWVCARREGQQGFLVLNWSEKRRDSGSHEVYVVAGAGFAVDDVRWPPKSAEDQSTQTPRPQQHCNASSRG</sequence>
<protein>
    <submittedName>
        <fullName evidence="2">Uncharacterized protein</fullName>
    </submittedName>
</protein>
<feature type="region of interest" description="Disordered" evidence="1">
    <location>
        <begin position="153"/>
        <end position="179"/>
    </location>
</feature>